<dbReference type="Proteomes" id="UP000284375">
    <property type="component" value="Unassembled WGS sequence"/>
</dbReference>
<evidence type="ECO:0000313" key="1">
    <source>
        <dbReference type="EMBL" id="ROW01062.1"/>
    </source>
</evidence>
<dbReference type="STRING" id="252740.A0A423WCH1"/>
<gene>
    <name evidence="1" type="ORF">VSDG_02846</name>
</gene>
<sequence>MAQQPARHFYLPNEASWSRLRSLHQREKQYTEEYINHHAWDALLRVYFPDHYDPALLQAPQPSQGTYYDVIVQPYEGIPTAVNWRHTPDVATVRVNHVIQVPAVTRHKRDILWVECKAPSEDQPSDWRDVMREAVTRLSVVHPTTELFFILNVGMEWMFFYWDPTNPLPAGQELTITSHTTNAVWPMDPRVRPPPNIAADHITNRSIDTTRAKTLDCFTLAQNADNQMVLAHQADLDFLEQTIMAIENHHYTGQNDPSFE</sequence>
<keyword evidence="2" id="KW-1185">Reference proteome</keyword>
<comment type="caution">
    <text evidence="1">The sequence shown here is derived from an EMBL/GenBank/DDBJ whole genome shotgun (WGS) entry which is preliminary data.</text>
</comment>
<proteinExistence type="predicted"/>
<evidence type="ECO:0000313" key="2">
    <source>
        <dbReference type="Proteomes" id="UP000284375"/>
    </source>
</evidence>
<dbReference type="AlphaFoldDB" id="A0A423WCH1"/>
<protein>
    <submittedName>
        <fullName evidence="1">Uncharacterized protein</fullName>
    </submittedName>
</protein>
<name>A0A423WCH1_CYTCH</name>
<organism evidence="1 2">
    <name type="scientific">Cytospora chrysosperma</name>
    <name type="common">Cytospora canker fungus</name>
    <name type="synonym">Sphaeria chrysosperma</name>
    <dbReference type="NCBI Taxonomy" id="252740"/>
    <lineage>
        <taxon>Eukaryota</taxon>
        <taxon>Fungi</taxon>
        <taxon>Dikarya</taxon>
        <taxon>Ascomycota</taxon>
        <taxon>Pezizomycotina</taxon>
        <taxon>Sordariomycetes</taxon>
        <taxon>Sordariomycetidae</taxon>
        <taxon>Diaporthales</taxon>
        <taxon>Cytosporaceae</taxon>
        <taxon>Cytospora</taxon>
    </lineage>
</organism>
<accession>A0A423WCH1</accession>
<dbReference type="EMBL" id="LJZO01000007">
    <property type="protein sequence ID" value="ROW01062.1"/>
    <property type="molecule type" value="Genomic_DNA"/>
</dbReference>
<reference evidence="1 2" key="1">
    <citation type="submission" date="2015-09" db="EMBL/GenBank/DDBJ databases">
        <title>Host preference determinants of Valsa canker pathogens revealed by comparative genomics.</title>
        <authorList>
            <person name="Yin Z."/>
            <person name="Huang L."/>
        </authorList>
    </citation>
    <scope>NUCLEOTIDE SEQUENCE [LARGE SCALE GENOMIC DNA]</scope>
    <source>
        <strain evidence="1 2">YSFL</strain>
    </source>
</reference>
<dbReference type="OrthoDB" id="5240244at2759"/>